<evidence type="ECO:0000313" key="2">
    <source>
        <dbReference type="EMBL" id="KUI71484.1"/>
    </source>
</evidence>
<dbReference type="OrthoDB" id="10322647at2759"/>
<proteinExistence type="predicted"/>
<feature type="compositionally biased region" description="Low complexity" evidence="1">
    <location>
        <begin position="73"/>
        <end position="90"/>
    </location>
</feature>
<organism evidence="2 3">
    <name type="scientific">Cytospora mali</name>
    <name type="common">Apple Valsa canker fungus</name>
    <name type="synonym">Valsa mali</name>
    <dbReference type="NCBI Taxonomy" id="578113"/>
    <lineage>
        <taxon>Eukaryota</taxon>
        <taxon>Fungi</taxon>
        <taxon>Dikarya</taxon>
        <taxon>Ascomycota</taxon>
        <taxon>Pezizomycotina</taxon>
        <taxon>Sordariomycetes</taxon>
        <taxon>Sordariomycetidae</taxon>
        <taxon>Diaporthales</taxon>
        <taxon>Cytosporaceae</taxon>
        <taxon>Cytospora</taxon>
    </lineage>
</organism>
<dbReference type="EMBL" id="CM003104">
    <property type="protein sequence ID" value="KUI71484.1"/>
    <property type="molecule type" value="Genomic_DNA"/>
</dbReference>
<keyword evidence="3" id="KW-1185">Reference proteome</keyword>
<protein>
    <submittedName>
        <fullName evidence="2">Uncharacterized protein</fullName>
    </submittedName>
</protein>
<gene>
    <name evidence="2" type="ORF">VM1G_07250</name>
</gene>
<feature type="compositionally biased region" description="Polar residues" evidence="1">
    <location>
        <begin position="50"/>
        <end position="63"/>
    </location>
</feature>
<sequence length="108" mass="10831">MTTPSTLVKRATAAPSLALCKTTIARAAVIAPGPISFQHLYSDSKDGVPRTSTGEPQKLNNLASEIGKKMEKASPGGESSSPAASGSSQGSGKGDPYKSGKGGPGDKD</sequence>
<evidence type="ECO:0000256" key="1">
    <source>
        <dbReference type="SAM" id="MobiDB-lite"/>
    </source>
</evidence>
<accession>A0A194W4T8</accession>
<evidence type="ECO:0000313" key="3">
    <source>
        <dbReference type="Proteomes" id="UP000078559"/>
    </source>
</evidence>
<reference evidence="2" key="1">
    <citation type="submission" date="2014-12" db="EMBL/GenBank/DDBJ databases">
        <title>Genome Sequence of Valsa Canker Pathogens Uncovers a Specific Adaption of Colonization on Woody Bark.</title>
        <authorList>
            <person name="Yin Z."/>
            <person name="Liu H."/>
            <person name="Gao X."/>
            <person name="Li Z."/>
            <person name="Song N."/>
            <person name="Ke X."/>
            <person name="Dai Q."/>
            <person name="Wu Y."/>
            <person name="Sun Y."/>
            <person name="Xu J.-R."/>
            <person name="Kang Z.K."/>
            <person name="Wang L."/>
            <person name="Huang L."/>
        </authorList>
    </citation>
    <scope>NUCLEOTIDE SEQUENCE [LARGE SCALE GENOMIC DNA]</scope>
    <source>
        <strain evidence="2">03-8</strain>
    </source>
</reference>
<feature type="region of interest" description="Disordered" evidence="1">
    <location>
        <begin position="44"/>
        <end position="108"/>
    </location>
</feature>
<dbReference type="AlphaFoldDB" id="A0A194W4T8"/>
<dbReference type="Proteomes" id="UP000078559">
    <property type="component" value="Chromosome 7"/>
</dbReference>
<name>A0A194W4T8_CYTMA</name>